<reference evidence="2" key="1">
    <citation type="submission" date="2022-11" db="UniProtKB">
        <authorList>
            <consortium name="WormBaseParasite"/>
        </authorList>
    </citation>
    <scope>IDENTIFICATION</scope>
</reference>
<protein>
    <submittedName>
        <fullName evidence="2">Uncharacterized protein</fullName>
    </submittedName>
</protein>
<evidence type="ECO:0000313" key="1">
    <source>
        <dbReference type="Proteomes" id="UP000887540"/>
    </source>
</evidence>
<keyword evidence="1" id="KW-1185">Reference proteome</keyword>
<accession>A0A914E4C8</accession>
<dbReference type="WBParaSite" id="ACRNAN_scaffold568.g28226.t1">
    <property type="protein sequence ID" value="ACRNAN_scaffold568.g28226.t1"/>
    <property type="gene ID" value="ACRNAN_scaffold568.g28226"/>
</dbReference>
<proteinExistence type="predicted"/>
<dbReference type="Proteomes" id="UP000887540">
    <property type="component" value="Unplaced"/>
</dbReference>
<sequence length="98" mass="11150">MSREETYVLTPELWAAEALSGAFNINVMFNGKYFNAEISAEELETLLSSWKIRGKLIIEVSSCKKHDDGIVDILTNRLDEALQIETDYEISDDDSMEE</sequence>
<dbReference type="AlphaFoldDB" id="A0A914E4C8"/>
<organism evidence="1 2">
    <name type="scientific">Acrobeloides nanus</name>
    <dbReference type="NCBI Taxonomy" id="290746"/>
    <lineage>
        <taxon>Eukaryota</taxon>
        <taxon>Metazoa</taxon>
        <taxon>Ecdysozoa</taxon>
        <taxon>Nematoda</taxon>
        <taxon>Chromadorea</taxon>
        <taxon>Rhabditida</taxon>
        <taxon>Tylenchina</taxon>
        <taxon>Cephalobomorpha</taxon>
        <taxon>Cephaloboidea</taxon>
        <taxon>Cephalobidae</taxon>
        <taxon>Acrobeloides</taxon>
    </lineage>
</organism>
<evidence type="ECO:0000313" key="2">
    <source>
        <dbReference type="WBParaSite" id="ACRNAN_scaffold568.g28226.t1"/>
    </source>
</evidence>
<name>A0A914E4C8_9BILA</name>